<accession>A0A1C3V931</accession>
<protein>
    <submittedName>
        <fullName evidence="1">Uncharacterized protein</fullName>
    </submittedName>
</protein>
<evidence type="ECO:0000313" key="1">
    <source>
        <dbReference type="EMBL" id="SCB24171.1"/>
    </source>
</evidence>
<keyword evidence="2" id="KW-1185">Reference proteome</keyword>
<dbReference type="STRING" id="52131.GA0061100_1057"/>
<reference evidence="2" key="1">
    <citation type="submission" date="2016-08" db="EMBL/GenBank/DDBJ databases">
        <authorList>
            <person name="Varghese N."/>
            <person name="Submissions Spin"/>
        </authorList>
    </citation>
    <scope>NUCLEOTIDE SEQUENCE [LARGE SCALE GENOMIC DNA]</scope>
    <source>
        <strain evidence="2">CCBAU 57015</strain>
    </source>
</reference>
<gene>
    <name evidence="1" type="ORF">GA0061100_1057</name>
</gene>
<dbReference type="Proteomes" id="UP000186228">
    <property type="component" value="Unassembled WGS sequence"/>
</dbReference>
<name>A0A1C3V931_9HYPH</name>
<sequence length="86" mass="9874">MFRSHAIRTGTFTNRESIDLCQRVFYHACAQNRVMTKQERQALAVSIIHDFCEGLTDELDLRRAYVDLRSKDVAASLMGDQALLRV</sequence>
<dbReference type="EMBL" id="FMAC01000005">
    <property type="protein sequence ID" value="SCB24171.1"/>
    <property type="molecule type" value="Genomic_DNA"/>
</dbReference>
<proteinExistence type="predicted"/>
<dbReference type="AlphaFoldDB" id="A0A1C3V931"/>
<evidence type="ECO:0000313" key="2">
    <source>
        <dbReference type="Proteomes" id="UP000186228"/>
    </source>
</evidence>
<organism evidence="1 2">
    <name type="scientific">Rhizobium hainanense</name>
    <dbReference type="NCBI Taxonomy" id="52131"/>
    <lineage>
        <taxon>Bacteria</taxon>
        <taxon>Pseudomonadati</taxon>
        <taxon>Pseudomonadota</taxon>
        <taxon>Alphaproteobacteria</taxon>
        <taxon>Hyphomicrobiales</taxon>
        <taxon>Rhizobiaceae</taxon>
        <taxon>Rhizobium/Agrobacterium group</taxon>
        <taxon>Rhizobium</taxon>
    </lineage>
</organism>